<reference evidence="3 4" key="1">
    <citation type="submission" date="2019-05" db="EMBL/GenBank/DDBJ databases">
        <title>Burkholderia sp. DHOD12, isolated from subtropical forest soil.</title>
        <authorList>
            <person name="Gao Z.-H."/>
            <person name="Qiu L.-H."/>
        </authorList>
    </citation>
    <scope>NUCLEOTIDE SEQUENCE [LARGE SCALE GENOMIC DNA]</scope>
    <source>
        <strain evidence="3 4">DHOD12</strain>
    </source>
</reference>
<feature type="domain" description="Chlorhexidine efflux transporter" evidence="2">
    <location>
        <begin position="6"/>
        <end position="69"/>
    </location>
</feature>
<dbReference type="KEGG" id="tvl:FAZ95_25850"/>
<dbReference type="EMBL" id="CP040078">
    <property type="protein sequence ID" value="QCP52584.1"/>
    <property type="molecule type" value="Genomic_DNA"/>
</dbReference>
<keyword evidence="4" id="KW-1185">Reference proteome</keyword>
<dbReference type="Pfam" id="PF05232">
    <property type="entry name" value="BTP"/>
    <property type="match status" value="2"/>
</dbReference>
<dbReference type="OrthoDB" id="1631120at2"/>
<dbReference type="NCBIfam" id="NF033665">
    <property type="entry name" value="PACE_efflu_PCE"/>
    <property type="match status" value="1"/>
</dbReference>
<sequence length="147" mass="16594">MSALRKSPAERVVHALAFEVIATMICAPALSLIMGKSLAQTGVMTIMFALVAMTWNIVFNAGFDRVEKRFGFRRTIAVRIAHACTFEGGLIVFLVPLAAWWMNVGLLEALMLDIGIMLFFLPYTFFYNLAYDHLRARWMARRMPTVA</sequence>
<accession>A0A4P8IZ78</accession>
<proteinExistence type="predicted"/>
<dbReference type="InterPro" id="IPR007896">
    <property type="entry name" value="BTP_bacteria"/>
</dbReference>
<evidence type="ECO:0000256" key="1">
    <source>
        <dbReference type="SAM" id="Phobius"/>
    </source>
</evidence>
<dbReference type="NCBIfam" id="NF033664">
    <property type="entry name" value="PACE_transport"/>
    <property type="match status" value="1"/>
</dbReference>
<dbReference type="AlphaFoldDB" id="A0A4P8IZ78"/>
<dbReference type="Proteomes" id="UP000298656">
    <property type="component" value="Chromosome 2"/>
</dbReference>
<evidence type="ECO:0000313" key="3">
    <source>
        <dbReference type="EMBL" id="QCP52584.1"/>
    </source>
</evidence>
<evidence type="ECO:0000313" key="4">
    <source>
        <dbReference type="Proteomes" id="UP000298656"/>
    </source>
</evidence>
<name>A0A4P8IZ78_9BURK</name>
<keyword evidence="1" id="KW-0812">Transmembrane</keyword>
<keyword evidence="1" id="KW-0472">Membrane</keyword>
<gene>
    <name evidence="3" type="ORF">FAZ95_25850</name>
</gene>
<dbReference type="RefSeq" id="WP_137335355.1">
    <property type="nucleotide sequence ID" value="NZ_CP040078.1"/>
</dbReference>
<feature type="domain" description="Chlorhexidine efflux transporter" evidence="2">
    <location>
        <begin position="74"/>
        <end position="137"/>
    </location>
</feature>
<keyword evidence="1" id="KW-1133">Transmembrane helix</keyword>
<feature type="transmembrane region" description="Helical" evidence="1">
    <location>
        <begin position="80"/>
        <end position="102"/>
    </location>
</feature>
<feature type="transmembrane region" description="Helical" evidence="1">
    <location>
        <begin position="39"/>
        <end position="59"/>
    </location>
</feature>
<protein>
    <submittedName>
        <fullName evidence="3">Multidrug/biocide efflux PACE transporter</fullName>
    </submittedName>
</protein>
<feature type="transmembrane region" description="Helical" evidence="1">
    <location>
        <begin position="114"/>
        <end position="134"/>
    </location>
</feature>
<organism evidence="3 4">
    <name type="scientific">Trinickia violacea</name>
    <dbReference type="NCBI Taxonomy" id="2571746"/>
    <lineage>
        <taxon>Bacteria</taxon>
        <taxon>Pseudomonadati</taxon>
        <taxon>Pseudomonadota</taxon>
        <taxon>Betaproteobacteria</taxon>
        <taxon>Burkholderiales</taxon>
        <taxon>Burkholderiaceae</taxon>
        <taxon>Trinickia</taxon>
    </lineage>
</organism>
<dbReference type="InterPro" id="IPR058208">
    <property type="entry name" value="PACE"/>
</dbReference>
<feature type="transmembrane region" description="Helical" evidence="1">
    <location>
        <begin position="12"/>
        <end position="33"/>
    </location>
</feature>
<evidence type="ECO:0000259" key="2">
    <source>
        <dbReference type="Pfam" id="PF05232"/>
    </source>
</evidence>